<feature type="domain" description="SnoaL-like" evidence="1">
    <location>
        <begin position="5"/>
        <end position="128"/>
    </location>
</feature>
<dbReference type="Proteomes" id="UP000831785">
    <property type="component" value="Chromosome"/>
</dbReference>
<protein>
    <submittedName>
        <fullName evidence="2">Nuclear transport factor 2 family protein</fullName>
    </submittedName>
</protein>
<dbReference type="Pfam" id="PF13577">
    <property type="entry name" value="SnoaL_4"/>
    <property type="match status" value="1"/>
</dbReference>
<accession>A0ABY4FCM9</accession>
<organism evidence="2 3">
    <name type="scientific">Hymenobacter cellulosivorans</name>
    <dbReference type="NCBI Taxonomy" id="2932249"/>
    <lineage>
        <taxon>Bacteria</taxon>
        <taxon>Pseudomonadati</taxon>
        <taxon>Bacteroidota</taxon>
        <taxon>Cytophagia</taxon>
        <taxon>Cytophagales</taxon>
        <taxon>Hymenobacteraceae</taxon>
        <taxon>Hymenobacter</taxon>
    </lineage>
</organism>
<name>A0ABY4FCM9_9BACT</name>
<evidence type="ECO:0000313" key="3">
    <source>
        <dbReference type="Proteomes" id="UP000831785"/>
    </source>
</evidence>
<dbReference type="Gene3D" id="3.10.450.50">
    <property type="match status" value="1"/>
</dbReference>
<sequence>MTENNLTITKAVTDIFVGADERDWARVKRSFASQVLLDYTSLAGGQPTMLTPDQILAAWQGVLPGFVHTHHQLGNFEVQELSAQEATAFCYGTATHYLPQPSGGNIWTVVGTYTAHLLRLGTEWQVDQLKFTLKYQDGNLTLPGLAAEQVKNGAAGA</sequence>
<proteinExistence type="predicted"/>
<gene>
    <name evidence="2" type="ORF">MUN80_20995</name>
</gene>
<dbReference type="SUPFAM" id="SSF54427">
    <property type="entry name" value="NTF2-like"/>
    <property type="match status" value="1"/>
</dbReference>
<reference evidence="2 3" key="1">
    <citation type="submission" date="2022-04" db="EMBL/GenBank/DDBJ databases">
        <title>Hymenobacter sp. isolated from the air.</title>
        <authorList>
            <person name="Won M."/>
            <person name="Lee C.-M."/>
            <person name="Woen H.-Y."/>
            <person name="Kwon S.-W."/>
        </authorList>
    </citation>
    <scope>NUCLEOTIDE SEQUENCE [LARGE SCALE GENOMIC DNA]</scope>
    <source>
        <strain evidence="3">5116 S-27</strain>
    </source>
</reference>
<dbReference type="InterPro" id="IPR032710">
    <property type="entry name" value="NTF2-like_dom_sf"/>
</dbReference>
<evidence type="ECO:0000259" key="1">
    <source>
        <dbReference type="Pfam" id="PF13577"/>
    </source>
</evidence>
<evidence type="ECO:0000313" key="2">
    <source>
        <dbReference type="EMBL" id="UOQ52226.1"/>
    </source>
</evidence>
<dbReference type="RefSeq" id="WP_244715992.1">
    <property type="nucleotide sequence ID" value="NZ_CP095049.1"/>
</dbReference>
<dbReference type="EMBL" id="CP095049">
    <property type="protein sequence ID" value="UOQ52226.1"/>
    <property type="molecule type" value="Genomic_DNA"/>
</dbReference>
<keyword evidence="3" id="KW-1185">Reference proteome</keyword>
<dbReference type="InterPro" id="IPR037401">
    <property type="entry name" value="SnoaL-like"/>
</dbReference>